<protein>
    <submittedName>
        <fullName evidence="2">Uncharacterized protein</fullName>
    </submittedName>
</protein>
<dbReference type="Proteomes" id="UP000469545">
    <property type="component" value="Unassembled WGS sequence"/>
</dbReference>
<feature type="compositionally biased region" description="Low complexity" evidence="1">
    <location>
        <begin position="8"/>
        <end position="20"/>
    </location>
</feature>
<comment type="caution">
    <text evidence="2">The sequence shown here is derived from an EMBL/GenBank/DDBJ whole genome shotgun (WGS) entry which is preliminary data.</text>
</comment>
<dbReference type="AlphaFoldDB" id="A0A6N9UC58"/>
<feature type="region of interest" description="Disordered" evidence="1">
    <location>
        <begin position="1"/>
        <end position="91"/>
    </location>
</feature>
<reference evidence="2 3" key="1">
    <citation type="submission" date="2020-01" db="EMBL/GenBank/DDBJ databases">
        <title>Insect and environment-associated Actinomycetes.</title>
        <authorList>
            <person name="Currrie C."/>
            <person name="Chevrette M."/>
            <person name="Carlson C."/>
            <person name="Stubbendieck R."/>
            <person name="Wendt-Pienkowski E."/>
        </authorList>
    </citation>
    <scope>NUCLEOTIDE SEQUENCE [LARGE SCALE GENOMIC DNA]</scope>
    <source>
        <strain evidence="2 3">SID14172</strain>
    </source>
</reference>
<proteinExistence type="predicted"/>
<name>A0A6N9UC58_9ACTN</name>
<evidence type="ECO:0000313" key="3">
    <source>
        <dbReference type="Proteomes" id="UP000469545"/>
    </source>
</evidence>
<keyword evidence="3" id="KW-1185">Reference proteome</keyword>
<evidence type="ECO:0000313" key="2">
    <source>
        <dbReference type="EMBL" id="NEB15327.1"/>
    </source>
</evidence>
<evidence type="ECO:0000256" key="1">
    <source>
        <dbReference type="SAM" id="MobiDB-lite"/>
    </source>
</evidence>
<sequence length="91" mass="9626">PSPYTRRPALPESGEPGLLPEPREHGPYPHPTEPAAEVPYPPYRDPYLYPFTAPAPAPAPAAPYDGRPGSASGAVGYGRTDPPARTPPRTA</sequence>
<feature type="non-terminal residue" evidence="2">
    <location>
        <position position="1"/>
    </location>
</feature>
<dbReference type="EMBL" id="JAAGMB010000047">
    <property type="protein sequence ID" value="NEB15327.1"/>
    <property type="molecule type" value="Genomic_DNA"/>
</dbReference>
<accession>A0A6N9UC58</accession>
<gene>
    <name evidence="2" type="ORF">G3I46_02140</name>
</gene>
<feature type="non-terminal residue" evidence="2">
    <location>
        <position position="91"/>
    </location>
</feature>
<organism evidence="2 3">
    <name type="scientific">Streptomyces coelicoflavus</name>
    <dbReference type="NCBI Taxonomy" id="285562"/>
    <lineage>
        <taxon>Bacteria</taxon>
        <taxon>Bacillati</taxon>
        <taxon>Actinomycetota</taxon>
        <taxon>Actinomycetes</taxon>
        <taxon>Kitasatosporales</taxon>
        <taxon>Streptomycetaceae</taxon>
        <taxon>Streptomyces</taxon>
    </lineage>
</organism>